<evidence type="ECO:0000256" key="1">
    <source>
        <dbReference type="SAM" id="Phobius"/>
    </source>
</evidence>
<keyword evidence="1" id="KW-0472">Membrane</keyword>
<keyword evidence="3" id="KW-1185">Reference proteome</keyword>
<gene>
    <name evidence="2" type="ORF">AFE02nite_20480</name>
</gene>
<evidence type="ECO:0000313" key="3">
    <source>
        <dbReference type="Proteomes" id="UP000321484"/>
    </source>
</evidence>
<dbReference type="AlphaFoldDB" id="A0A511YYQ9"/>
<dbReference type="Proteomes" id="UP000321484">
    <property type="component" value="Unassembled WGS sequence"/>
</dbReference>
<accession>A0A511YYQ9</accession>
<dbReference type="InterPro" id="IPR009937">
    <property type="entry name" value="Phage_holin_3_6"/>
</dbReference>
<feature type="transmembrane region" description="Helical" evidence="1">
    <location>
        <begin position="47"/>
        <end position="77"/>
    </location>
</feature>
<evidence type="ECO:0008006" key="4">
    <source>
        <dbReference type="Google" id="ProtNLM"/>
    </source>
</evidence>
<keyword evidence="1" id="KW-0812">Transmembrane</keyword>
<dbReference type="RefSeq" id="WP_034248288.1">
    <property type="nucleotide sequence ID" value="NZ_BJYK01000006.1"/>
</dbReference>
<comment type="caution">
    <text evidence="2">The sequence shown here is derived from an EMBL/GenBank/DDBJ whole genome shotgun (WGS) entry which is preliminary data.</text>
</comment>
<dbReference type="Pfam" id="PF07332">
    <property type="entry name" value="Phage_holin_3_6"/>
    <property type="match status" value="1"/>
</dbReference>
<proteinExistence type="predicted"/>
<name>A0A511YYQ9_9CELL</name>
<feature type="transmembrane region" description="Helical" evidence="1">
    <location>
        <begin position="83"/>
        <end position="105"/>
    </location>
</feature>
<protein>
    <recommendedName>
        <fullName evidence="4">Transporter</fullName>
    </recommendedName>
</protein>
<evidence type="ECO:0000313" key="2">
    <source>
        <dbReference type="EMBL" id="GEN80314.1"/>
    </source>
</evidence>
<organism evidence="2 3">
    <name type="scientific">Actinotalea fermentans</name>
    <dbReference type="NCBI Taxonomy" id="43671"/>
    <lineage>
        <taxon>Bacteria</taxon>
        <taxon>Bacillati</taxon>
        <taxon>Actinomycetota</taxon>
        <taxon>Actinomycetes</taxon>
        <taxon>Micrococcales</taxon>
        <taxon>Cellulomonadaceae</taxon>
        <taxon>Actinotalea</taxon>
    </lineage>
</organism>
<keyword evidence="1" id="KW-1133">Transmembrane helix</keyword>
<dbReference type="EMBL" id="BJYK01000006">
    <property type="protein sequence ID" value="GEN80314.1"/>
    <property type="molecule type" value="Genomic_DNA"/>
</dbReference>
<sequence length="144" mass="14818">MTTSSHRPDGRPTIGELVSALSEKLSALIRDEINLAKAEMAEKAKNAGVGIGLFAGVGVLAFWATGVLIATIILGIAEGLPAWLASLIVFVLILAVAALLVALGIKSVKKGTPPVPERAAASIKADVEAVREGLAKDDTPKETL</sequence>
<reference evidence="2 3" key="1">
    <citation type="submission" date="2019-07" db="EMBL/GenBank/DDBJ databases">
        <title>Whole genome shotgun sequence of Actinotalea fermentans NBRC 105374.</title>
        <authorList>
            <person name="Hosoyama A."/>
            <person name="Uohara A."/>
            <person name="Ohji S."/>
            <person name="Ichikawa N."/>
        </authorList>
    </citation>
    <scope>NUCLEOTIDE SEQUENCE [LARGE SCALE GENOMIC DNA]</scope>
    <source>
        <strain evidence="2 3">NBRC 105374</strain>
    </source>
</reference>